<name>A0A1H0N069_MICTS</name>
<dbReference type="InterPro" id="IPR028098">
    <property type="entry name" value="Glyco_trans_4-like_N"/>
</dbReference>
<dbReference type="SUPFAM" id="SSF53756">
    <property type="entry name" value="UDP-Glycosyltransferase/glycogen phosphorylase"/>
    <property type="match status" value="1"/>
</dbReference>
<feature type="domain" description="Glycosyltransferase subfamily 4-like N-terminal" evidence="3">
    <location>
        <begin position="46"/>
        <end position="162"/>
    </location>
</feature>
<dbReference type="Proteomes" id="UP000186456">
    <property type="component" value="Unassembled WGS sequence"/>
</dbReference>
<evidence type="ECO:0000313" key="5">
    <source>
        <dbReference type="Proteomes" id="UP000186456"/>
    </source>
</evidence>
<dbReference type="AlphaFoldDB" id="A0A1H0N069"/>
<accession>A0A1H0N069</accession>
<dbReference type="GO" id="GO:0016757">
    <property type="term" value="F:glycosyltransferase activity"/>
    <property type="evidence" value="ECO:0007669"/>
    <property type="project" value="UniProtKB-KW"/>
</dbReference>
<gene>
    <name evidence="4" type="ORF">SAMN04487788_1269</name>
</gene>
<sequence>MPGDAVRASLRTQRSEEEKIVATTVPLVRVAAVPSAHPYVTAVADPAGVRLLADPPPPGVPAGQWWPPQVLLPEWLEAHAAEFDLVHVHFGIESYTADELALTVAALERLGKPLVYTVHDLENPQLSSQDAHRAGLAVLAHAADELITLTASAADEVAAITGRTATVVAHPTLLGEAERPAGTAHDTVRVGVHLRDLRPNIDGVATTATLVRAIADLRAQGARIEGVVRMNERVRDEEAAASIVLLAEGCDGVRIERGPRQDDDELAAWLADLDACLLPYRHGTQSGWAELCYDLAVPVVGTRVGHMAAQHPTDFHTFDLGEPLSLERAVIDATSPAWSVPGSRRRTAEIERRRTERLRELEHVRHAHVEVYRRVLARELAA</sequence>
<protein>
    <submittedName>
        <fullName evidence="4">Glycosyltransferase involved in cell wall bisynthesis</fullName>
    </submittedName>
</protein>
<evidence type="ECO:0000256" key="1">
    <source>
        <dbReference type="ARBA" id="ARBA00022676"/>
    </source>
</evidence>
<dbReference type="Gene3D" id="3.40.50.2000">
    <property type="entry name" value="Glycogen Phosphorylase B"/>
    <property type="match status" value="1"/>
</dbReference>
<keyword evidence="1" id="KW-0328">Glycosyltransferase</keyword>
<evidence type="ECO:0000256" key="2">
    <source>
        <dbReference type="ARBA" id="ARBA00022679"/>
    </source>
</evidence>
<proteinExistence type="predicted"/>
<keyword evidence="2 4" id="KW-0808">Transferase</keyword>
<evidence type="ECO:0000259" key="3">
    <source>
        <dbReference type="Pfam" id="PF13439"/>
    </source>
</evidence>
<dbReference type="RefSeq" id="WP_074694790.1">
    <property type="nucleotide sequence ID" value="NZ_FNJN01000002.1"/>
</dbReference>
<dbReference type="Pfam" id="PF13439">
    <property type="entry name" value="Glyco_transf_4"/>
    <property type="match status" value="1"/>
</dbReference>
<dbReference type="EMBL" id="FNJN01000002">
    <property type="protein sequence ID" value="SDO86084.1"/>
    <property type="molecule type" value="Genomic_DNA"/>
</dbReference>
<evidence type="ECO:0000313" key="4">
    <source>
        <dbReference type="EMBL" id="SDO86084.1"/>
    </source>
</evidence>
<organism evidence="4 5">
    <name type="scientific">Microbacterium testaceum (strain StLB037)</name>
    <dbReference type="NCBI Taxonomy" id="979556"/>
    <lineage>
        <taxon>Bacteria</taxon>
        <taxon>Bacillati</taxon>
        <taxon>Actinomycetota</taxon>
        <taxon>Actinomycetes</taxon>
        <taxon>Micrococcales</taxon>
        <taxon>Microbacteriaceae</taxon>
        <taxon>Microbacterium</taxon>
    </lineage>
</organism>
<reference evidence="4 5" key="1">
    <citation type="submission" date="2016-10" db="EMBL/GenBank/DDBJ databases">
        <authorList>
            <person name="de Groot N.N."/>
        </authorList>
    </citation>
    <scope>NUCLEOTIDE SEQUENCE [LARGE SCALE GENOMIC DNA]</scope>
    <source>
        <strain evidence="4 5">StLB037</strain>
    </source>
</reference>